<accession>A0ABP9GGP0</accession>
<gene>
    <name evidence="1" type="ORF">GCM10023224_27040</name>
</gene>
<keyword evidence="2" id="KW-1185">Reference proteome</keyword>
<organism evidence="1 2">
    <name type="scientific">Streptomonospora halophila</name>
    <dbReference type="NCBI Taxonomy" id="427369"/>
    <lineage>
        <taxon>Bacteria</taxon>
        <taxon>Bacillati</taxon>
        <taxon>Actinomycetota</taxon>
        <taxon>Actinomycetes</taxon>
        <taxon>Streptosporangiales</taxon>
        <taxon>Nocardiopsidaceae</taxon>
        <taxon>Streptomonospora</taxon>
    </lineage>
</organism>
<dbReference type="RefSeq" id="WP_345556847.1">
    <property type="nucleotide sequence ID" value="NZ_BAABIK010000013.1"/>
</dbReference>
<proteinExistence type="predicted"/>
<sequence length="128" mass="14118">MDTALQIHVGADGNGEDLAELITMLRNELLQLDVDEVRPLRTAPPPAGSRAEWGIDPAGLVVVADRSIDILSRIVGSLRAWRERADPRPAIRLEIDGDVVEISDVSAEQADQTLKYFLQRHAALREQT</sequence>
<comment type="caution">
    <text evidence="1">The sequence shown here is derived from an EMBL/GenBank/DDBJ whole genome shotgun (WGS) entry which is preliminary data.</text>
</comment>
<reference evidence="2" key="1">
    <citation type="journal article" date="2019" name="Int. J. Syst. Evol. Microbiol.">
        <title>The Global Catalogue of Microorganisms (GCM) 10K type strain sequencing project: providing services to taxonomists for standard genome sequencing and annotation.</title>
        <authorList>
            <consortium name="The Broad Institute Genomics Platform"/>
            <consortium name="The Broad Institute Genome Sequencing Center for Infectious Disease"/>
            <person name="Wu L."/>
            <person name="Ma J."/>
        </authorList>
    </citation>
    <scope>NUCLEOTIDE SEQUENCE [LARGE SCALE GENOMIC DNA]</scope>
    <source>
        <strain evidence="2">JCM 18123</strain>
    </source>
</reference>
<dbReference type="Proteomes" id="UP001499993">
    <property type="component" value="Unassembled WGS sequence"/>
</dbReference>
<protein>
    <submittedName>
        <fullName evidence="1">Uncharacterized protein</fullName>
    </submittedName>
</protein>
<evidence type="ECO:0000313" key="1">
    <source>
        <dbReference type="EMBL" id="GAA4943018.1"/>
    </source>
</evidence>
<evidence type="ECO:0000313" key="2">
    <source>
        <dbReference type="Proteomes" id="UP001499993"/>
    </source>
</evidence>
<dbReference type="EMBL" id="BAABIK010000013">
    <property type="protein sequence ID" value="GAA4943018.1"/>
    <property type="molecule type" value="Genomic_DNA"/>
</dbReference>
<name>A0ABP9GGP0_9ACTN</name>